<dbReference type="AlphaFoldDB" id="A0A1V9X1Q0"/>
<dbReference type="PANTHER" id="PTHR10276">
    <property type="entry name" value="CORE-BINDING FACTOR, BETA SUBUNIT"/>
    <property type="match status" value="1"/>
</dbReference>
<protein>
    <submittedName>
        <fullName evidence="4">Protein big brother-like</fullName>
    </submittedName>
</protein>
<comment type="caution">
    <text evidence="4">The sequence shown here is derived from an EMBL/GenBank/DDBJ whole genome shotgun (WGS) entry which is preliminary data.</text>
</comment>
<proteinExistence type="inferred from homology"/>
<evidence type="ECO:0000256" key="1">
    <source>
        <dbReference type="ARBA" id="ARBA00004123"/>
    </source>
</evidence>
<evidence type="ECO:0000313" key="4">
    <source>
        <dbReference type="EMBL" id="OQR67321.1"/>
    </source>
</evidence>
<dbReference type="STRING" id="418985.A0A1V9X1Q0"/>
<sequence>MVPYEQPSIFDKLQFMFTVPKVVINQRAKFESDELLKKCSRESEVKYTGFQDRPRDERVYRFQAGLREGHTELVRTQLFSFSSSRDYQTNCHGSS</sequence>
<dbReference type="PANTHER" id="PTHR10276:SF3">
    <property type="entry name" value="CORE-BINDING FACTOR SUBUNIT BETA"/>
    <property type="match status" value="1"/>
</dbReference>
<dbReference type="Proteomes" id="UP000192247">
    <property type="component" value="Unassembled WGS sequence"/>
</dbReference>
<dbReference type="GO" id="GO:0003713">
    <property type="term" value="F:transcription coactivator activity"/>
    <property type="evidence" value="ECO:0007669"/>
    <property type="project" value="InterPro"/>
</dbReference>
<dbReference type="Pfam" id="PF02312">
    <property type="entry name" value="CBF_beta"/>
    <property type="match status" value="1"/>
</dbReference>
<organism evidence="4 5">
    <name type="scientific">Tropilaelaps mercedesae</name>
    <dbReference type="NCBI Taxonomy" id="418985"/>
    <lineage>
        <taxon>Eukaryota</taxon>
        <taxon>Metazoa</taxon>
        <taxon>Ecdysozoa</taxon>
        <taxon>Arthropoda</taxon>
        <taxon>Chelicerata</taxon>
        <taxon>Arachnida</taxon>
        <taxon>Acari</taxon>
        <taxon>Parasitiformes</taxon>
        <taxon>Mesostigmata</taxon>
        <taxon>Gamasina</taxon>
        <taxon>Dermanyssoidea</taxon>
        <taxon>Laelapidae</taxon>
        <taxon>Tropilaelaps</taxon>
    </lineage>
</organism>
<comment type="similarity">
    <text evidence="3">Belongs to the CBF-beta family.</text>
</comment>
<name>A0A1V9X1Q0_9ACAR</name>
<evidence type="ECO:0000256" key="3">
    <source>
        <dbReference type="ARBA" id="ARBA00025734"/>
    </source>
</evidence>
<evidence type="ECO:0000256" key="2">
    <source>
        <dbReference type="ARBA" id="ARBA00023242"/>
    </source>
</evidence>
<dbReference type="SUPFAM" id="SSF50723">
    <property type="entry name" value="Core binding factor beta, CBF"/>
    <property type="match status" value="1"/>
</dbReference>
<dbReference type="Gene3D" id="2.40.250.10">
    <property type="entry name" value="Core binding factor, beta subunit"/>
    <property type="match status" value="1"/>
</dbReference>
<dbReference type="InParanoid" id="A0A1V9X1Q0"/>
<dbReference type="GO" id="GO:0006357">
    <property type="term" value="P:regulation of transcription by RNA polymerase II"/>
    <property type="evidence" value="ECO:0007669"/>
    <property type="project" value="TreeGrafter"/>
</dbReference>
<comment type="subcellular location">
    <subcellularLocation>
        <location evidence="1">Nucleus</location>
    </subcellularLocation>
</comment>
<accession>A0A1V9X1Q0</accession>
<keyword evidence="5" id="KW-1185">Reference proteome</keyword>
<keyword evidence="2" id="KW-0539">Nucleus</keyword>
<evidence type="ECO:0000313" key="5">
    <source>
        <dbReference type="Proteomes" id="UP000192247"/>
    </source>
</evidence>
<dbReference type="InterPro" id="IPR003417">
    <property type="entry name" value="CBF_beta"/>
</dbReference>
<dbReference type="GO" id="GO:0016513">
    <property type="term" value="C:core-binding factor complex"/>
    <property type="evidence" value="ECO:0007669"/>
    <property type="project" value="TreeGrafter"/>
</dbReference>
<gene>
    <name evidence="4" type="ORF">BIW11_02222</name>
</gene>
<dbReference type="InterPro" id="IPR036552">
    <property type="entry name" value="CBF_bsu_sf"/>
</dbReference>
<reference evidence="4 5" key="1">
    <citation type="journal article" date="2017" name="Gigascience">
        <title>Draft genome of the honey bee ectoparasitic mite, Tropilaelaps mercedesae, is shaped by the parasitic life history.</title>
        <authorList>
            <person name="Dong X."/>
            <person name="Armstrong S.D."/>
            <person name="Xia D."/>
            <person name="Makepeace B.L."/>
            <person name="Darby A.C."/>
            <person name="Kadowaki T."/>
        </authorList>
    </citation>
    <scope>NUCLEOTIDE SEQUENCE [LARGE SCALE GENOMIC DNA]</scope>
    <source>
        <strain evidence="4">Wuxi-XJTLU</strain>
    </source>
</reference>
<dbReference type="EMBL" id="MNPL01029069">
    <property type="protein sequence ID" value="OQR67321.1"/>
    <property type="molecule type" value="Genomic_DNA"/>
</dbReference>
<dbReference type="OrthoDB" id="10026505at2759"/>
<dbReference type="GO" id="GO:0043565">
    <property type="term" value="F:sequence-specific DNA binding"/>
    <property type="evidence" value="ECO:0007669"/>
    <property type="project" value="TreeGrafter"/>
</dbReference>